<dbReference type="Gene3D" id="2.60.40.1220">
    <property type="match status" value="1"/>
</dbReference>
<evidence type="ECO:0000313" key="6">
    <source>
        <dbReference type="Proteomes" id="UP000661607"/>
    </source>
</evidence>
<feature type="region of interest" description="Disordered" evidence="3">
    <location>
        <begin position="1950"/>
        <end position="1977"/>
    </location>
</feature>
<protein>
    <recommendedName>
        <fullName evidence="4">LamG-like jellyroll fold domain-containing protein</fullName>
    </recommendedName>
</protein>
<dbReference type="InterPro" id="IPR014755">
    <property type="entry name" value="Cu-Rt/internalin_Ig-like"/>
</dbReference>
<dbReference type="RefSeq" id="WP_192776148.1">
    <property type="nucleotide sequence ID" value="NZ_BAAASY010000020.1"/>
</dbReference>
<dbReference type="InterPro" id="IPR013783">
    <property type="entry name" value="Ig-like_fold"/>
</dbReference>
<dbReference type="EMBL" id="JADBEF010000001">
    <property type="protein sequence ID" value="MBE1561183.1"/>
    <property type="molecule type" value="Genomic_DNA"/>
</dbReference>
<dbReference type="InterPro" id="IPR029476">
    <property type="entry name" value="DNase_NucA_NucB"/>
</dbReference>
<dbReference type="Gene3D" id="2.60.120.200">
    <property type="match status" value="2"/>
</dbReference>
<dbReference type="SMART" id="SM00560">
    <property type="entry name" value="LamGL"/>
    <property type="match status" value="1"/>
</dbReference>
<accession>A0ABR9KGN5</accession>
<dbReference type="Pfam" id="PF13205">
    <property type="entry name" value="Big_5"/>
    <property type="match status" value="1"/>
</dbReference>
<dbReference type="SUPFAM" id="SSF49899">
    <property type="entry name" value="Concanavalin A-like lectins/glucanases"/>
    <property type="match status" value="1"/>
</dbReference>
<dbReference type="InterPro" id="IPR032812">
    <property type="entry name" value="SbsA_Ig"/>
</dbReference>
<dbReference type="Proteomes" id="UP000661607">
    <property type="component" value="Unassembled WGS sequence"/>
</dbReference>
<gene>
    <name evidence="5" type="ORF">H4W81_003962</name>
</gene>
<dbReference type="NCBIfam" id="NF033679">
    <property type="entry name" value="DNRLRE_dom"/>
    <property type="match status" value="1"/>
</dbReference>
<organism evidence="5 6">
    <name type="scientific">Nonomuraea africana</name>
    <dbReference type="NCBI Taxonomy" id="46171"/>
    <lineage>
        <taxon>Bacteria</taxon>
        <taxon>Bacillati</taxon>
        <taxon>Actinomycetota</taxon>
        <taxon>Actinomycetes</taxon>
        <taxon>Streptosporangiales</taxon>
        <taxon>Streptosporangiaceae</taxon>
        <taxon>Nonomuraea</taxon>
    </lineage>
</organism>
<evidence type="ECO:0000256" key="1">
    <source>
        <dbReference type="ARBA" id="ARBA00022729"/>
    </source>
</evidence>
<dbReference type="InterPro" id="IPR013320">
    <property type="entry name" value="ConA-like_dom_sf"/>
</dbReference>
<evidence type="ECO:0000256" key="2">
    <source>
        <dbReference type="ARBA" id="ARBA00023157"/>
    </source>
</evidence>
<dbReference type="Gene3D" id="2.60.40.10">
    <property type="entry name" value="Immunoglobulins"/>
    <property type="match status" value="2"/>
</dbReference>
<evidence type="ECO:0000313" key="5">
    <source>
        <dbReference type="EMBL" id="MBE1561183.1"/>
    </source>
</evidence>
<evidence type="ECO:0000256" key="3">
    <source>
        <dbReference type="SAM" id="MobiDB-lite"/>
    </source>
</evidence>
<sequence>MKVWANPDGKHLRAELFTQPVQLKNPGSGAWEPIDTRIVSRDGKLQATRVKSLLTFGSRGSKSLVSVTGEHGKTGLRVPKALPQPTISGNTITYPDAIAPGADLVVMAQANGFVSQVVIRRQPSGPITVRLPLTLPEGTKFDKTPQGLPQLENAKGEATAPPIVLTAMDATVEASPEEGKTSSVTARVETSGKTSELVFTPDAKFLADPAVTYPVTIAAPSSYIGGGVPTDAWVSKNDPNANHAGDGWLRAGTTQTSADINRVYLKFDTKQPELDGARVVDADLIVWNYKSGGPDGQLCGDPMGSGIVAERVVSEWSPYYLSWGNQPLRAGSPEGLNRAGYNYDASGTWCAKDDKLWHRVSGMARAWIEQGEENYGLVLRAANESPAINWRQYYAGEFGGGQPYPGYRHPPSLMIEYEPATVERKSLHWTESGAPRRTKPTPEEALALSKQFDSSFIDLGPMADELAQRLESNAAKPYFVGPTQLAPMPGEDWTTDVDPEMDEFDPEVTAVSPPEDSNDALPSTKISATFNEAVTGAVMEVKDAQGAVVAGTSAMDAENKILTFTPDKPLTPGVKYTAQASGARDGSTNRMDPYPWSFTISTLAAHWKLDEGMGSTAADSSGNGREAKLNDTASWVPGKTGQALTNTQAAQPQQQSRLRAATAAGTPVVSGLEIQPSRVTSGTTYSLSLTPTLKATATVDTGAASTVAFEVARYSDDVLVWSGSVSNVASGSQASIPVPAAKLLDGTRYEWRVKATAGAASSAWTAYQYFTTDAAPRVDQLQISPASSDTRGVVTSSLTPTLLARVTDQLGGPATASFEVARYSDDVVVWSGSVSNVASGSQASIPVPAAKLLDGTKYEWRVRASAGGATSPWTSYQYFTVDVPEAVLDGFQVTPSSTDTRGVVSSSLTPTLRARVTDPLGGPATVSFEVARYTDDVLVWSGSVSDVASGSQASIAVPAAKLLDGTKYEWRVKATTPGSTPAWTAYQFFTVDVPEATVSEFQVTPSSTDTRGVVSSSLTPTLRARVTDPLGGPATVSFEVARYTDDVLVWSGSVSDVASGSQASIAVPAAKLLDGTKYEWRVKATTPGSTPAWTAYQFFTVDVPEATVDQFQVSPAMVVGAEIVTSTLTPELRARITDPLGGAAAVEVQMADWATDTVRWSTTVASVPSGGQAVVTVPASILSDQVKYEFRVKATTPGSTPGWTAWQVFRVDLPNPATDPSVINPQVVPSQVVAEVTETSTLTPELRASVGHPQGSASRVEFEIEHDPGAPAGQGTGRIWSVAVDSVAAGSVAAAGVPAGTLANGWLVRWRVQAIVGTTTSGWSAWQALKINRPDSAPQVSELQAVPSGSIDGKTVTSTLTPELRTTVSDPRGEPLTAEFEVEHDPAAPEGQGSGPIWSQSVTGVAVGSQAAVAVPAGTLTDGWQVRWRVRATSPSAASAWSDWQGLVVEIPKPGVGDLQVTPSTVVDGGVVTDIVTPSLHATVTYAPGGTMKAEFEVEHDPDAPEGQGSGQIWSSAVEGLAAGTLASVTIPSGELNDGWLVRWRVRSHVSDLASTWSGWQKLRVDRPDSQPAISELQVTPASEVAGKLVTSTLTPTLRATVADPRGDSLTAEFELEHDPDAEQGSGQIWAGSVTDVAVGAQAVLAVPAGKLADEQVVRWRARAVSATAASAWSPWRQVTVDLPKPLVGKLAIAPLMSGTEKVTTRSLTPTLSATATHPKDAASAVEFVVEHDPAAPEGQGSGQIWTGSVDASPSGSEASVTVPANTLVEGWQIRWRVRATSGGLSSKWSAWQEAVAGLIEPGEEPLAQTKEPVVHTDQSFTVATWLRWNDKDGAYSVVEQKGAHQAPFRLGNDPEHGLVFTFTSADSADATVEGVRSGVEPPVGEWFHLAGVYDAAAKTATVHLNGNAIGTATLTFPAWDATRPMTVGSTMEGSIDEVRIHLKNLTPAEITGLQAPEPTSAPRTTPSASESAATTQAADDFKYEHMSLEECERGRDARTGGADIWNGGEGWDSISPYNGCWSRHLSFAIYERSTKYNKYCKCMLTTTAVEDYLNFDMTVVMHSYLGSADGLSVIGGAGTGLSPRDIKVWTRVDNFWTADDDFWSMLLGVGGTNPEDLYQSFKLQVDVDGGTNDCFKVFSSGDGGGLTRTGNLKKWMEDGDDVFTFHSAFGTGRASRCSIRPWMVYNDPVHQGDWDKIAVSAWGKPENDKSAGSPTVRCDSLSMGAKTAIYRGGCIFYGASRVYEMSTVDLENGAVARHIEMAYTRPQDTVPFKTDGPKHFPGKWPNGEPLSRITSVDSRYEANRKAVEAVCDEFFDDRPRKLTGEKDETKWEHCDEFPFKSTKQGAAFVHEKYGANNFSVKSILGSQNTSAGRHLNIFYARYRVLANDKFWVHIK</sequence>
<keyword evidence="6" id="KW-1185">Reference proteome</keyword>
<feature type="compositionally biased region" description="Low complexity" evidence="3">
    <location>
        <begin position="1956"/>
        <end position="1977"/>
    </location>
</feature>
<keyword evidence="1" id="KW-0732">Signal</keyword>
<dbReference type="InterPro" id="IPR006558">
    <property type="entry name" value="LamG-like"/>
</dbReference>
<proteinExistence type="predicted"/>
<name>A0ABR9KGN5_9ACTN</name>
<comment type="caution">
    <text evidence="5">The sequence shown here is derived from an EMBL/GenBank/DDBJ whole genome shotgun (WGS) entry which is preliminary data.</text>
</comment>
<dbReference type="Pfam" id="PF14040">
    <property type="entry name" value="DNase_NucA_NucB"/>
    <property type="match status" value="1"/>
</dbReference>
<reference evidence="5 6" key="1">
    <citation type="submission" date="2020-10" db="EMBL/GenBank/DDBJ databases">
        <title>Sequencing the genomes of 1000 actinobacteria strains.</title>
        <authorList>
            <person name="Klenk H.-P."/>
        </authorList>
    </citation>
    <scope>NUCLEOTIDE SEQUENCE [LARGE SCALE GENOMIC DNA]</scope>
    <source>
        <strain evidence="5 6">DSM 43748</strain>
    </source>
</reference>
<dbReference type="Pfam" id="PF13385">
    <property type="entry name" value="Laminin_G_3"/>
    <property type="match status" value="1"/>
</dbReference>
<evidence type="ECO:0000259" key="4">
    <source>
        <dbReference type="SMART" id="SM00560"/>
    </source>
</evidence>
<feature type="domain" description="LamG-like jellyroll fold" evidence="4">
    <location>
        <begin position="1819"/>
        <end position="1949"/>
    </location>
</feature>
<keyword evidence="2" id="KW-1015">Disulfide bond</keyword>